<accession>A0ABS4JUZ7</accession>
<gene>
    <name evidence="2" type="ORF">J2Z79_002121</name>
</gene>
<dbReference type="PANTHER" id="PTHR30528">
    <property type="entry name" value="CYTOPLASMIC PROTEIN"/>
    <property type="match status" value="1"/>
</dbReference>
<dbReference type="Pfam" id="PF06224">
    <property type="entry name" value="AlkZ-like"/>
    <property type="match status" value="2"/>
</dbReference>
<comment type="caution">
    <text evidence="2">The sequence shown here is derived from an EMBL/GenBank/DDBJ whole genome shotgun (WGS) entry which is preliminary data.</text>
</comment>
<dbReference type="RefSeq" id="WP_209466830.1">
    <property type="nucleotide sequence ID" value="NZ_JAGGLG010000016.1"/>
</dbReference>
<protein>
    <submittedName>
        <fullName evidence="2">Uncharacterized protein YcaQ</fullName>
    </submittedName>
</protein>
<feature type="compositionally biased region" description="Gly residues" evidence="1">
    <location>
        <begin position="240"/>
        <end position="299"/>
    </location>
</feature>
<organism evidence="2 3">
    <name type="scientific">Symbiobacterium terraclitae</name>
    <dbReference type="NCBI Taxonomy" id="557451"/>
    <lineage>
        <taxon>Bacteria</taxon>
        <taxon>Bacillati</taxon>
        <taxon>Bacillota</taxon>
        <taxon>Clostridia</taxon>
        <taxon>Eubacteriales</taxon>
        <taxon>Symbiobacteriaceae</taxon>
        <taxon>Symbiobacterium</taxon>
    </lineage>
</organism>
<feature type="region of interest" description="Disordered" evidence="1">
    <location>
        <begin position="224"/>
        <end position="315"/>
    </location>
</feature>
<evidence type="ECO:0000313" key="3">
    <source>
        <dbReference type="Proteomes" id="UP001519289"/>
    </source>
</evidence>
<evidence type="ECO:0000256" key="1">
    <source>
        <dbReference type="SAM" id="MobiDB-lite"/>
    </source>
</evidence>
<evidence type="ECO:0000313" key="2">
    <source>
        <dbReference type="EMBL" id="MBP2018706.1"/>
    </source>
</evidence>
<keyword evidence="3" id="KW-1185">Reference proteome</keyword>
<sequence>MVVRVSRTAARRFLLFTQGLLEVPGVIQPWVKELRGRRGVVRALERLEAVQLDPIAVVERNHHLVLRNRVGGYRPGMLDGLFASGDAFEYLANARCVLPMRDLPDFWPIMLAARQLPARATLAGSMAEVLSQLQREGPLPPRAVGNDGPRLMGIGYNPPDKASKASGRAIDLLWLGGEIFVARRDGNEKWYDLAERVVPDEVKARLPGDLNSLRSPLLGDCAGSSGEVVGDSGATDVGEGHGTSGGTGDSKGHGTSGGTGDSEGPGTSGGTGDSEGPATSGGTGVSEGHGTGGGTGNRSGGPVLTEGDVSRPWSAPHVAEGEAEWQRFLLDKYMRAFRLVDLGDFRFGWQSYTAARRRALAEEKVRAGEWVEVAVEGVRRHYFALAADQPYLEAAEDWAPRRTVRFLAPLDNLLWRRERLQDLFGFDYTWEVYTPAEKRRYGYYAMPILYGDSLVGRMDPKLDRKNGVLIVNRLQLEPGAGDRRGLRRSLEKALHEFARWHGVEVMQLPAAW</sequence>
<dbReference type="EMBL" id="JAGGLG010000016">
    <property type="protein sequence ID" value="MBP2018706.1"/>
    <property type="molecule type" value="Genomic_DNA"/>
</dbReference>
<dbReference type="PANTHER" id="PTHR30528:SF0">
    <property type="entry name" value="CYTOPLASMIC PROTEIN"/>
    <property type="match status" value="1"/>
</dbReference>
<reference evidence="2 3" key="1">
    <citation type="submission" date="2021-03" db="EMBL/GenBank/DDBJ databases">
        <title>Genomic Encyclopedia of Type Strains, Phase IV (KMG-IV): sequencing the most valuable type-strain genomes for metagenomic binning, comparative biology and taxonomic classification.</title>
        <authorList>
            <person name="Goeker M."/>
        </authorList>
    </citation>
    <scope>NUCLEOTIDE SEQUENCE [LARGE SCALE GENOMIC DNA]</scope>
    <source>
        <strain evidence="2 3">DSM 27138</strain>
    </source>
</reference>
<dbReference type="Proteomes" id="UP001519289">
    <property type="component" value="Unassembled WGS sequence"/>
</dbReference>
<proteinExistence type="predicted"/>
<dbReference type="InterPro" id="IPR009351">
    <property type="entry name" value="AlkZ-like"/>
</dbReference>
<name>A0ABS4JUZ7_9FIRM</name>